<feature type="domain" description="Glutamine amidotransferase" evidence="1">
    <location>
        <begin position="22"/>
        <end position="178"/>
    </location>
</feature>
<dbReference type="PROSITE" id="PS51273">
    <property type="entry name" value="GATASE_TYPE_1"/>
    <property type="match status" value="1"/>
</dbReference>
<dbReference type="Pfam" id="PF00117">
    <property type="entry name" value="GATase"/>
    <property type="match status" value="1"/>
</dbReference>
<evidence type="ECO:0000313" key="2">
    <source>
        <dbReference type="EMBL" id="ALL68321.1"/>
    </source>
</evidence>
<evidence type="ECO:0000313" key="3">
    <source>
        <dbReference type="Proteomes" id="UP000019146"/>
    </source>
</evidence>
<organism evidence="2 3">
    <name type="scientific">Paraburkholderia caribensis MBA4</name>
    <dbReference type="NCBI Taxonomy" id="1323664"/>
    <lineage>
        <taxon>Bacteria</taxon>
        <taxon>Pseudomonadati</taxon>
        <taxon>Pseudomonadota</taxon>
        <taxon>Betaproteobacteria</taxon>
        <taxon>Burkholderiales</taxon>
        <taxon>Burkholderiaceae</taxon>
        <taxon>Paraburkholderia</taxon>
    </lineage>
</organism>
<dbReference type="Gene3D" id="3.40.50.880">
    <property type="match status" value="1"/>
</dbReference>
<evidence type="ECO:0000259" key="1">
    <source>
        <dbReference type="Pfam" id="PF00117"/>
    </source>
</evidence>
<dbReference type="InterPro" id="IPR017926">
    <property type="entry name" value="GATASE"/>
</dbReference>
<dbReference type="InterPro" id="IPR029062">
    <property type="entry name" value="Class_I_gatase-like"/>
</dbReference>
<keyword evidence="2" id="KW-0436">Ligase</keyword>
<dbReference type="KEGG" id="bcai:K788_0000603"/>
<reference evidence="2 3" key="1">
    <citation type="journal article" date="2014" name="Genome Announc.">
        <title>Draft Genome Sequence of the Haloacid-Degrading Burkholderia caribensis Strain MBA4.</title>
        <authorList>
            <person name="Pan Y."/>
            <person name="Kong K.F."/>
            <person name="Tsang J.S."/>
        </authorList>
    </citation>
    <scope>NUCLEOTIDE SEQUENCE [LARGE SCALE GENOMIC DNA]</scope>
    <source>
        <strain evidence="2 3">MBA4</strain>
    </source>
</reference>
<dbReference type="AlphaFoldDB" id="A0A0P0RIC5"/>
<dbReference type="EC" id="6.3.5.2" evidence="2"/>
<dbReference type="GO" id="GO:0005829">
    <property type="term" value="C:cytosol"/>
    <property type="evidence" value="ECO:0007669"/>
    <property type="project" value="TreeGrafter"/>
</dbReference>
<dbReference type="PANTHER" id="PTHR42695">
    <property type="entry name" value="GLUTAMINE AMIDOTRANSFERASE YLR126C-RELATED"/>
    <property type="match status" value="1"/>
</dbReference>
<name>A0A0P0RIC5_9BURK</name>
<dbReference type="InterPro" id="IPR044992">
    <property type="entry name" value="ChyE-like"/>
</dbReference>
<dbReference type="GO" id="GO:0016740">
    <property type="term" value="F:transferase activity"/>
    <property type="evidence" value="ECO:0007669"/>
    <property type="project" value="UniProtKB-KW"/>
</dbReference>
<dbReference type="EMBL" id="CP012747">
    <property type="protein sequence ID" value="ALL68321.1"/>
    <property type="molecule type" value="Genomic_DNA"/>
</dbReference>
<dbReference type="NCBIfam" id="NF005458">
    <property type="entry name" value="PRK07053.1"/>
    <property type="match status" value="1"/>
</dbReference>
<accession>A0A0P0RIC5</accession>
<keyword evidence="2" id="KW-0315">Glutamine amidotransferase</keyword>
<dbReference type="Proteomes" id="UP000019146">
    <property type="component" value="Chromosome 2"/>
</dbReference>
<dbReference type="GeneID" id="69972043"/>
<dbReference type="SUPFAM" id="SSF52317">
    <property type="entry name" value="Class I glutamine amidotransferase-like"/>
    <property type="match status" value="1"/>
</dbReference>
<dbReference type="RefSeq" id="WP_035998435.1">
    <property type="nucleotide sequence ID" value="NZ_CP012747.1"/>
</dbReference>
<dbReference type="GO" id="GO:0003922">
    <property type="term" value="F:GMP synthase (glutamine-hydrolyzing) activity"/>
    <property type="evidence" value="ECO:0007669"/>
    <property type="project" value="UniProtKB-EC"/>
</dbReference>
<proteinExistence type="predicted"/>
<gene>
    <name evidence="2" type="ORF">K788_0000603</name>
</gene>
<keyword evidence="2" id="KW-0808">Transferase</keyword>
<sequence>MGTAVAIRHIHFEDLGTLEPLLRENGFDVHYIDPAVENLAEIDPMKPDLLVFLGGPIGAFDDELYPFVVDETRLMRQRLAAKLPVLGICLGAQMMARAMGANVYAMTAKEIGFTRLDLAPRGGQNVLSGIGNTPVLHWHGDQFDIPEGAVHLAATDRCPNQAFSVGNYALALQFHVEADTAMIERWLVGHASELAQAGADVRALRSDARRCGDALKAASREMMVRWLRLSGLVS</sequence>
<dbReference type="PANTHER" id="PTHR42695:SF5">
    <property type="entry name" value="GLUTAMINE AMIDOTRANSFERASE YLR126C-RELATED"/>
    <property type="match status" value="1"/>
</dbReference>
<protein>
    <submittedName>
        <fullName evidence="2">Glutamine amidotransferase class-I</fullName>
        <ecNumber evidence="2">6.3.5.2</ecNumber>
    </submittedName>
</protein>
<dbReference type="CDD" id="cd01741">
    <property type="entry name" value="GATase1_1"/>
    <property type="match status" value="1"/>
</dbReference>